<sequence length="164" mass="17839">MGDPGEIDAAVRLLVELARTDRIDGIGCRASLAELADRHGPAGEGGPVHERSRWPRWFGYGNLQLEVCRCRVVEMMVVPVWHGQVLDHPAEGVGLSLLRPVLTAAGYTEPPTPKLRSQLLLDRESGGIRTSFVFGATADGFENGPLLDDPELVKVVSHAWHTCP</sequence>
<gene>
    <name evidence="1" type="ORF">SAMN05414137_12645</name>
</gene>
<evidence type="ECO:0000313" key="2">
    <source>
        <dbReference type="Proteomes" id="UP000183015"/>
    </source>
</evidence>
<reference evidence="2" key="1">
    <citation type="submission" date="2016-10" db="EMBL/GenBank/DDBJ databases">
        <authorList>
            <person name="Varghese N."/>
        </authorList>
    </citation>
    <scope>NUCLEOTIDE SEQUENCE [LARGE SCALE GENOMIC DNA]</scope>
    <source>
        <strain evidence="2">DSM 45096 / BCRC 16803 / CGMCC 4.1857 / CIP 109030 / JCM 12277 / KCTC 19219 / NBRC 100920 / 33214</strain>
    </source>
</reference>
<organism evidence="1 2">
    <name type="scientific">Streptacidiphilus jiangxiensis</name>
    <dbReference type="NCBI Taxonomy" id="235985"/>
    <lineage>
        <taxon>Bacteria</taxon>
        <taxon>Bacillati</taxon>
        <taxon>Actinomycetota</taxon>
        <taxon>Actinomycetes</taxon>
        <taxon>Kitasatosporales</taxon>
        <taxon>Streptomycetaceae</taxon>
        <taxon>Streptacidiphilus</taxon>
    </lineage>
</organism>
<evidence type="ECO:0000313" key="1">
    <source>
        <dbReference type="EMBL" id="SEM39683.1"/>
    </source>
</evidence>
<protein>
    <submittedName>
        <fullName evidence="1">Uncharacterized protein</fullName>
    </submittedName>
</protein>
<accession>A0A1H7Y126</accession>
<proteinExistence type="predicted"/>
<dbReference type="STRING" id="235985.SAMN05414137_12645"/>
<dbReference type="OrthoDB" id="3637795at2"/>
<name>A0A1H7Y126_STRJI</name>
<keyword evidence="2" id="KW-1185">Reference proteome</keyword>
<dbReference type="EMBL" id="FOAZ01000026">
    <property type="protein sequence ID" value="SEM39683.1"/>
    <property type="molecule type" value="Genomic_DNA"/>
</dbReference>
<dbReference type="AlphaFoldDB" id="A0A1H7Y126"/>
<dbReference type="Proteomes" id="UP000183015">
    <property type="component" value="Unassembled WGS sequence"/>
</dbReference>
<dbReference type="RefSeq" id="WP_052439400.1">
    <property type="nucleotide sequence ID" value="NZ_BBPN01000049.1"/>
</dbReference>